<evidence type="ECO:0000259" key="1">
    <source>
        <dbReference type="Pfam" id="PF14111"/>
    </source>
</evidence>
<dbReference type="EMBL" id="CP136890">
    <property type="protein sequence ID" value="WOK94119.1"/>
    <property type="molecule type" value="Genomic_DNA"/>
</dbReference>
<dbReference type="Proteomes" id="UP001327560">
    <property type="component" value="Chromosome 1"/>
</dbReference>
<dbReference type="Pfam" id="PF14111">
    <property type="entry name" value="DUF4283"/>
    <property type="match status" value="1"/>
</dbReference>
<organism evidence="2 3">
    <name type="scientific">Canna indica</name>
    <name type="common">Indian-shot</name>
    <dbReference type="NCBI Taxonomy" id="4628"/>
    <lineage>
        <taxon>Eukaryota</taxon>
        <taxon>Viridiplantae</taxon>
        <taxon>Streptophyta</taxon>
        <taxon>Embryophyta</taxon>
        <taxon>Tracheophyta</taxon>
        <taxon>Spermatophyta</taxon>
        <taxon>Magnoliopsida</taxon>
        <taxon>Liliopsida</taxon>
        <taxon>Zingiberales</taxon>
        <taxon>Cannaceae</taxon>
        <taxon>Canna</taxon>
    </lineage>
</organism>
<sequence>MGKAFGKDIITTVDRLYKGKSSASGLLHTNFVKYIGESSGSKRDEDPGLMNTRTMAVDGKDLRPIHNVGQSLENTIEGTINPSTQVKSLHFPSSVKKLSDVPRGNSRPNSWVNLFKPKSVGSNDFSSFKILSKIKSSVMEYIEFNDFELDEIRKPWFASLIGHFLYKPPTHFHLRNWAFNIWSDFNLVNVIDLENSFFLFRFDSEENAVKVLEGPWAF</sequence>
<dbReference type="AlphaFoldDB" id="A0AAQ3Q2S6"/>
<dbReference type="InterPro" id="IPR025558">
    <property type="entry name" value="DUF4283"/>
</dbReference>
<reference evidence="2 3" key="1">
    <citation type="submission" date="2023-10" db="EMBL/GenBank/DDBJ databases">
        <title>Chromosome-scale genome assembly provides insights into flower coloration mechanisms of Canna indica.</title>
        <authorList>
            <person name="Li C."/>
        </authorList>
    </citation>
    <scope>NUCLEOTIDE SEQUENCE [LARGE SCALE GENOMIC DNA]</scope>
    <source>
        <tissue evidence="2">Flower</tissue>
    </source>
</reference>
<evidence type="ECO:0000313" key="2">
    <source>
        <dbReference type="EMBL" id="WOK94119.1"/>
    </source>
</evidence>
<keyword evidence="3" id="KW-1185">Reference proteome</keyword>
<proteinExistence type="predicted"/>
<evidence type="ECO:0000313" key="3">
    <source>
        <dbReference type="Proteomes" id="UP001327560"/>
    </source>
</evidence>
<name>A0AAQ3Q2S6_9LILI</name>
<accession>A0AAQ3Q2S6</accession>
<gene>
    <name evidence="2" type="ORF">Cni_G02821</name>
</gene>
<protein>
    <recommendedName>
        <fullName evidence="1">DUF4283 domain-containing protein</fullName>
    </recommendedName>
</protein>
<feature type="domain" description="DUF4283" evidence="1">
    <location>
        <begin position="158"/>
        <end position="217"/>
    </location>
</feature>